<reference evidence="3" key="1">
    <citation type="journal article" date="2018" name="BMC Genomics">
        <title>Comparative genomics of the wheat fungal pathogen Pyrenophora tritici-repentis reveals chromosomal variations and genome plasticity.</title>
        <authorList>
            <person name="Moolhuijzen P."/>
            <person name="See P.T."/>
            <person name="Hane J.K."/>
            <person name="Shi G."/>
            <person name="Liu Z."/>
            <person name="Oliver R.P."/>
            <person name="Moffat C.S."/>
        </authorList>
    </citation>
    <scope>NUCLEOTIDE SEQUENCE [LARGE SCALE GENOMIC DNA]</scope>
    <source>
        <strain evidence="3">M4</strain>
    </source>
</reference>
<comment type="caution">
    <text evidence="3">The sequence shown here is derived from an EMBL/GenBank/DDBJ whole genome shotgun (WGS) entry which is preliminary data.</text>
</comment>
<feature type="region of interest" description="Disordered" evidence="1">
    <location>
        <begin position="1"/>
        <end position="41"/>
    </location>
</feature>
<dbReference type="AlphaFoldDB" id="A0A834VNM7"/>
<dbReference type="InterPro" id="IPR008906">
    <property type="entry name" value="HATC_C_dom"/>
</dbReference>
<dbReference type="RefSeq" id="XP_065961379.1">
    <property type="nucleotide sequence ID" value="XM_066108194.1"/>
</dbReference>
<evidence type="ECO:0000313" key="3">
    <source>
        <dbReference type="EMBL" id="KAF7569184.1"/>
    </source>
</evidence>
<organism evidence="3 4">
    <name type="scientific">Pyrenophora tritici-repentis</name>
    <dbReference type="NCBI Taxonomy" id="45151"/>
    <lineage>
        <taxon>Eukaryota</taxon>
        <taxon>Fungi</taxon>
        <taxon>Dikarya</taxon>
        <taxon>Ascomycota</taxon>
        <taxon>Pezizomycotina</taxon>
        <taxon>Dothideomycetes</taxon>
        <taxon>Pleosporomycetidae</taxon>
        <taxon>Pleosporales</taxon>
        <taxon>Pleosporineae</taxon>
        <taxon>Pleosporaceae</taxon>
        <taxon>Pyrenophora</taxon>
    </lineage>
</organism>
<dbReference type="Pfam" id="PF05699">
    <property type="entry name" value="Dimer_Tnp_hAT"/>
    <property type="match status" value="1"/>
</dbReference>
<evidence type="ECO:0000313" key="4">
    <source>
        <dbReference type="Proteomes" id="UP000245464"/>
    </source>
</evidence>
<dbReference type="GO" id="GO:0046983">
    <property type="term" value="F:protein dimerization activity"/>
    <property type="evidence" value="ECO:0007669"/>
    <property type="project" value="InterPro"/>
</dbReference>
<sequence>MPLKRAAITSSAPRNRVKVAPRGTYSQPISQRLSPRGALANSRLPGNTFKSQLREALPERAIVAPDEASEAATVAATVEDDAEKELRDRYPNLSKLALDVLSIPALSCECERLFSELGDLLEPRRRAIKPQLLAAIQCVRRWQRAGLGDVEVATKGVITDDEMELLYDFKSWGGDYHNS</sequence>
<dbReference type="GeneID" id="90956988"/>
<gene>
    <name evidence="3" type="ORF">PtrM4_115990</name>
</gene>
<dbReference type="EMBL" id="NQIK02000006">
    <property type="protein sequence ID" value="KAF7569184.1"/>
    <property type="molecule type" value="Genomic_DNA"/>
</dbReference>
<evidence type="ECO:0000259" key="2">
    <source>
        <dbReference type="Pfam" id="PF05699"/>
    </source>
</evidence>
<feature type="compositionally biased region" description="Polar residues" evidence="1">
    <location>
        <begin position="24"/>
        <end position="33"/>
    </location>
</feature>
<name>A0A834VNM7_9PLEO</name>
<dbReference type="Proteomes" id="UP000245464">
    <property type="component" value="Chromosome 6"/>
</dbReference>
<proteinExistence type="predicted"/>
<feature type="domain" description="HAT C-terminal dimerisation" evidence="2">
    <location>
        <begin position="84"/>
        <end position="142"/>
    </location>
</feature>
<dbReference type="SUPFAM" id="SSF53098">
    <property type="entry name" value="Ribonuclease H-like"/>
    <property type="match status" value="1"/>
</dbReference>
<dbReference type="InterPro" id="IPR012337">
    <property type="entry name" value="RNaseH-like_sf"/>
</dbReference>
<dbReference type="KEGG" id="ptrr:90956988"/>
<protein>
    <submittedName>
        <fullName evidence="3">Dimer-Tnp-hAT domain containing protein</fullName>
    </submittedName>
</protein>
<accession>A0A834VNM7</accession>
<evidence type="ECO:0000256" key="1">
    <source>
        <dbReference type="SAM" id="MobiDB-lite"/>
    </source>
</evidence>